<protein>
    <submittedName>
        <fullName evidence="1">Jg12164 protein</fullName>
    </submittedName>
</protein>
<name>A0A8S4RT98_9NEOP</name>
<proteinExistence type="predicted"/>
<dbReference type="AlphaFoldDB" id="A0A8S4RT98"/>
<gene>
    <name evidence="1" type="primary">jg12164</name>
    <name evidence="1" type="ORF">PAEG_LOCUS16401</name>
</gene>
<evidence type="ECO:0000313" key="1">
    <source>
        <dbReference type="EMBL" id="CAH2239745.1"/>
    </source>
</evidence>
<reference evidence="1" key="1">
    <citation type="submission" date="2022-03" db="EMBL/GenBank/DDBJ databases">
        <authorList>
            <person name="Lindestad O."/>
        </authorList>
    </citation>
    <scope>NUCLEOTIDE SEQUENCE</scope>
</reference>
<dbReference type="EMBL" id="CAKXAJ010025453">
    <property type="protein sequence ID" value="CAH2239745.1"/>
    <property type="molecule type" value="Genomic_DNA"/>
</dbReference>
<comment type="caution">
    <text evidence="1">The sequence shown here is derived from an EMBL/GenBank/DDBJ whole genome shotgun (WGS) entry which is preliminary data.</text>
</comment>
<organism evidence="1 2">
    <name type="scientific">Pararge aegeria aegeria</name>
    <dbReference type="NCBI Taxonomy" id="348720"/>
    <lineage>
        <taxon>Eukaryota</taxon>
        <taxon>Metazoa</taxon>
        <taxon>Ecdysozoa</taxon>
        <taxon>Arthropoda</taxon>
        <taxon>Hexapoda</taxon>
        <taxon>Insecta</taxon>
        <taxon>Pterygota</taxon>
        <taxon>Neoptera</taxon>
        <taxon>Endopterygota</taxon>
        <taxon>Lepidoptera</taxon>
        <taxon>Glossata</taxon>
        <taxon>Ditrysia</taxon>
        <taxon>Papilionoidea</taxon>
        <taxon>Nymphalidae</taxon>
        <taxon>Satyrinae</taxon>
        <taxon>Satyrini</taxon>
        <taxon>Parargina</taxon>
        <taxon>Pararge</taxon>
    </lineage>
</organism>
<dbReference type="Proteomes" id="UP000838756">
    <property type="component" value="Unassembled WGS sequence"/>
</dbReference>
<evidence type="ECO:0000313" key="2">
    <source>
        <dbReference type="Proteomes" id="UP000838756"/>
    </source>
</evidence>
<keyword evidence="2" id="KW-1185">Reference proteome</keyword>
<sequence>MIDKGRYFVGRVLHAMRSVALFIDVGIPLTVNYKLQRLRTQKLVPDSRPKFKTSSKYALSTYASRNISKEEAIRQGKAMLQSITCRSNPEKREVLLLRPDLGARQLRAVTLKAGPFILVTEQRSKGLVFIVRNK</sequence>
<accession>A0A8S4RT98</accession>